<proteinExistence type="predicted"/>
<dbReference type="EMBL" id="CAMXCT010006112">
    <property type="protein sequence ID" value="CAI4013964.1"/>
    <property type="molecule type" value="Genomic_DNA"/>
</dbReference>
<reference evidence="3" key="2">
    <citation type="submission" date="2024-04" db="EMBL/GenBank/DDBJ databases">
        <authorList>
            <person name="Chen Y."/>
            <person name="Shah S."/>
            <person name="Dougan E. K."/>
            <person name="Thang M."/>
            <person name="Chan C."/>
        </authorList>
    </citation>
    <scope>NUCLEOTIDE SEQUENCE [LARGE SCALE GENOMIC DNA]</scope>
</reference>
<accession>A0A9P1GKN2</accession>
<evidence type="ECO:0000256" key="1">
    <source>
        <dbReference type="SAM" id="MobiDB-lite"/>
    </source>
</evidence>
<dbReference type="OrthoDB" id="411085at2759"/>
<name>A0A9P1GKN2_9DINO</name>
<organism evidence="2">
    <name type="scientific">Cladocopium goreaui</name>
    <dbReference type="NCBI Taxonomy" id="2562237"/>
    <lineage>
        <taxon>Eukaryota</taxon>
        <taxon>Sar</taxon>
        <taxon>Alveolata</taxon>
        <taxon>Dinophyceae</taxon>
        <taxon>Suessiales</taxon>
        <taxon>Symbiodiniaceae</taxon>
        <taxon>Cladocopium</taxon>
    </lineage>
</organism>
<dbReference type="AlphaFoldDB" id="A0A9P1GKN2"/>
<comment type="caution">
    <text evidence="2">The sequence shown here is derived from an EMBL/GenBank/DDBJ whole genome shotgun (WGS) entry which is preliminary data.</text>
</comment>
<protein>
    <submittedName>
        <fullName evidence="4">Ankyrin repeat domain-containing protein 17</fullName>
    </submittedName>
</protein>
<feature type="region of interest" description="Disordered" evidence="1">
    <location>
        <begin position="508"/>
        <end position="547"/>
    </location>
</feature>
<keyword evidence="5" id="KW-1185">Reference proteome</keyword>
<dbReference type="Proteomes" id="UP001152797">
    <property type="component" value="Unassembled WGS sequence"/>
</dbReference>
<evidence type="ECO:0000313" key="4">
    <source>
        <dbReference type="EMBL" id="CAL4801276.1"/>
    </source>
</evidence>
<dbReference type="EMBL" id="CAMXCT030006112">
    <property type="protein sequence ID" value="CAL4801276.1"/>
    <property type="molecule type" value="Genomic_DNA"/>
</dbReference>
<feature type="compositionally biased region" description="Low complexity" evidence="1">
    <location>
        <begin position="508"/>
        <end position="523"/>
    </location>
</feature>
<evidence type="ECO:0000313" key="2">
    <source>
        <dbReference type="EMBL" id="CAI4013964.1"/>
    </source>
</evidence>
<sequence>MLNYELHRKYFDAQVGQANFKQVAPSLPEPPPATASPVNGRGNAVQRPGTLFLAVQAAYNLTNKDTGLLGDVSDPYVVVRLGNQLSHDRRDSISARDQKKPDCLVHRNAQVLVGVALVEQFSETFVATVADEKFSGLSMLQWLRSRRATKVEQSAGQYVIDVLGSISNPAPDATEDFSEVMLHEKVSVPKQETCPASPTQPSAAMDVHSADPGVGGSCRSYDLTTGFDFTKAEVREQVTDELKRAPPDLLVLSPPCTDEGGWFNLNACTMDPNEYLRRVRRSRLFIRFCCKLFEQQVQAGGRAIFEHPKGSKLWTYPEVRALVNEHHLLSCHMCRFGLRIPGSDKLIRKATHLLVTHENMRVLAKECPGSKQPKHECHQTIAGSDPAVGRISTFAGKYTPNFVESVMDTVPRYMELKQQCLAVCSPWSSKQQDEVLAAKPDLSADKSDEDLMKVASEPSIPANGDADVSMEPVSGSTVNPKARPPSMREQDFLDMMKEVVPKLIEHATNPATASASPAQSSSPRVGDQHKRVLEDSDAVEPPSNKPRIDAVCEVLSVEDKSAQKAVETSGGN</sequence>
<feature type="region of interest" description="Disordered" evidence="1">
    <location>
        <begin position="457"/>
        <end position="486"/>
    </location>
</feature>
<evidence type="ECO:0000313" key="3">
    <source>
        <dbReference type="EMBL" id="CAL1167339.1"/>
    </source>
</evidence>
<dbReference type="EMBL" id="CAMXCT020006112">
    <property type="protein sequence ID" value="CAL1167339.1"/>
    <property type="molecule type" value="Genomic_DNA"/>
</dbReference>
<gene>
    <name evidence="2" type="ORF">C1SCF055_LOCUS38897</name>
</gene>
<evidence type="ECO:0000313" key="5">
    <source>
        <dbReference type="Proteomes" id="UP001152797"/>
    </source>
</evidence>
<reference evidence="2" key="1">
    <citation type="submission" date="2022-10" db="EMBL/GenBank/DDBJ databases">
        <authorList>
            <person name="Chen Y."/>
            <person name="Dougan E. K."/>
            <person name="Chan C."/>
            <person name="Rhodes N."/>
            <person name="Thang M."/>
        </authorList>
    </citation>
    <scope>NUCLEOTIDE SEQUENCE</scope>
</reference>